<dbReference type="EMBL" id="CP013695">
    <property type="protein sequence ID" value="ALU32710.1"/>
    <property type="molecule type" value="Genomic_DNA"/>
</dbReference>
<dbReference type="RefSeq" id="WP_011278726.1">
    <property type="nucleotide sequence ID" value="NZ_BHWZ01000005.1"/>
</dbReference>
<dbReference type="Gene3D" id="3.40.50.2000">
    <property type="entry name" value="Glycogen Phosphorylase B"/>
    <property type="match status" value="2"/>
</dbReference>
<dbReference type="GO" id="GO:0016757">
    <property type="term" value="F:glycosyltransferase activity"/>
    <property type="evidence" value="ECO:0007669"/>
    <property type="project" value="InterPro"/>
</dbReference>
<dbReference type="SUPFAM" id="SSF53756">
    <property type="entry name" value="UDP-Glycosyltransferase/glycogen phosphorylase"/>
    <property type="match status" value="1"/>
</dbReference>
<accession>A0A0U3H4W8</accession>
<dbReference type="PANTHER" id="PTHR46401">
    <property type="entry name" value="GLYCOSYLTRANSFERASE WBBK-RELATED"/>
    <property type="match status" value="1"/>
</dbReference>
<evidence type="ECO:0000256" key="1">
    <source>
        <dbReference type="ARBA" id="ARBA00022679"/>
    </source>
</evidence>
<keyword evidence="1" id="KW-0808">Transferase</keyword>
<feature type="domain" description="Glycosyl transferase family 1" evidence="2">
    <location>
        <begin position="208"/>
        <end position="358"/>
    </location>
</feature>
<dbReference type="OMA" id="NGGNRDY"/>
<dbReference type="GeneID" id="14552425"/>
<evidence type="ECO:0000313" key="5">
    <source>
        <dbReference type="Proteomes" id="UP000060043"/>
    </source>
</evidence>
<dbReference type="OrthoDB" id="42754at2157"/>
<name>A0A0U3H4W8_9CREN</name>
<evidence type="ECO:0000313" key="4">
    <source>
        <dbReference type="EMBL" id="ALU32710.1"/>
    </source>
</evidence>
<dbReference type="EMBL" id="CP013694">
    <property type="protein sequence ID" value="ALU29968.1"/>
    <property type="molecule type" value="Genomic_DNA"/>
</dbReference>
<dbReference type="CDD" id="cd03801">
    <property type="entry name" value="GT4_PimA-like"/>
    <property type="match status" value="1"/>
</dbReference>
<dbReference type="Pfam" id="PF00534">
    <property type="entry name" value="Glycos_transf_1"/>
    <property type="match status" value="1"/>
</dbReference>
<gene>
    <name evidence="3" type="ORF">ATY89_08490</name>
    <name evidence="4" type="ORF">ATZ20_11495</name>
</gene>
<evidence type="ECO:0000313" key="3">
    <source>
        <dbReference type="EMBL" id="ALU29968.1"/>
    </source>
</evidence>
<proteinExistence type="predicted"/>
<dbReference type="AlphaFoldDB" id="A0A0U3H4W8"/>
<dbReference type="InterPro" id="IPR001296">
    <property type="entry name" value="Glyco_trans_1"/>
</dbReference>
<dbReference type="Proteomes" id="UP000060043">
    <property type="component" value="Chromosome"/>
</dbReference>
<sequence>MLSITFLIGRLPLTGGNYSILEIANRLLRRGFDVKIVTTGAKVWYYDHNKVPIIYPKEPKVLKYLLSPLSFKYKMIKEFAGFDYYYALSHLLGIDFDFAKRVMEIIPQSDLLIVNEFKTALWGFLAKWQGKVKRLAFFPQLLVPMSVLYSSDPRWYLSYFLPHDYYFALSNIDAKLAKPLLRSSTRVFVTGVGVDSKLFRVLKSYDKREKNVIMTILRSEKIKNSELAIRTLNSLAEKINFSAIIVDHGVLNTLKDKIKFKYISYSHPTYEEMVKLYNEASVFLITSRLESYSLTTVEAMSCGTPVVTTDNIGMRAYVINRENALVSKHHDEKELLSLVLEVLSNPRLALRLVENGIKTAKANDWDNVIERWIDVLKQIEVDI</sequence>
<organism evidence="3 6">
    <name type="scientific">Sulfolobus acidocaldarius</name>
    <dbReference type="NCBI Taxonomy" id="2285"/>
    <lineage>
        <taxon>Archaea</taxon>
        <taxon>Thermoproteota</taxon>
        <taxon>Thermoprotei</taxon>
        <taxon>Sulfolobales</taxon>
        <taxon>Sulfolobaceae</taxon>
        <taxon>Sulfolobus</taxon>
    </lineage>
</organism>
<protein>
    <recommendedName>
        <fullName evidence="2">Glycosyl transferase family 1 domain-containing protein</fullName>
    </recommendedName>
</protein>
<evidence type="ECO:0000313" key="6">
    <source>
        <dbReference type="Proteomes" id="UP000065473"/>
    </source>
</evidence>
<dbReference type="PANTHER" id="PTHR46401:SF2">
    <property type="entry name" value="GLYCOSYLTRANSFERASE WBBK-RELATED"/>
    <property type="match status" value="1"/>
</dbReference>
<dbReference type="DNASU" id="3472846"/>
<evidence type="ECO:0000259" key="2">
    <source>
        <dbReference type="Pfam" id="PF00534"/>
    </source>
</evidence>
<dbReference type="Proteomes" id="UP000065473">
    <property type="component" value="Chromosome"/>
</dbReference>
<reference evidence="5 6" key="1">
    <citation type="submission" date="2015-12" db="EMBL/GenBank/DDBJ databases">
        <title>A stable core within a dynamic pangenome in Sulfolobus acidocaldarius.</title>
        <authorList>
            <person name="Anderson R."/>
            <person name="Kouris A."/>
            <person name="Seward C."/>
            <person name="Campbell K."/>
            <person name="Whitaker R."/>
        </authorList>
    </citation>
    <scope>NUCLEOTIDE SEQUENCE [LARGE SCALE GENOMIC DNA]</scope>
    <source>
        <strain evidence="3 6">GG12-C01-09</strain>
        <strain evidence="4 5">NG05B_CO5_07</strain>
    </source>
</reference>